<keyword evidence="3" id="KW-0813">Transport</keyword>
<dbReference type="STRING" id="224129.A0A1W4XNY1"/>
<dbReference type="RefSeq" id="XP_018334100.1">
    <property type="nucleotide sequence ID" value="XM_018478598.2"/>
</dbReference>
<proteinExistence type="inferred from homology"/>
<dbReference type="InterPro" id="IPR007223">
    <property type="entry name" value="Peroxin-13_N"/>
</dbReference>
<evidence type="ECO:0000256" key="1">
    <source>
        <dbReference type="ARBA" id="ARBA00006033"/>
    </source>
</evidence>
<keyword evidence="9" id="KW-0576">Peroxisome</keyword>
<evidence type="ECO:0000256" key="3">
    <source>
        <dbReference type="ARBA" id="ARBA00022448"/>
    </source>
</evidence>
<keyword evidence="6" id="KW-1133">Transmembrane helix</keyword>
<sequence>MNGDTILRSSNVNLSIPQAGSSRNVPLLPPRPSSSTGSSGYVNNFGAYGPYQSPYSSYGYNSFNTMPYRGMGFGSFGYGNFGNYNTYGVNNYNSFAPTDDAERRFIQYAEERSRSAFASVESVVRTISSVSMMLDNTFFAMISSFRAILGVAESFGHMRNMFGQIWHSISLYRLFNWLYRKIMSIFGFKVANAAVNVAWNEVTSPSHAQFVAANDTVNSSWPTLAFFGILMSAPYIISKLFLPKYQDRYNPEKWKNPGVRAKAAFDFVATNPNEMSLKVNDEILLAPTYIQEEMKLTNSGWALALGNGKSGLIPLNYIVFVKKNNGVLKSSRDDKDIPVPRIFPKRVSFGENQIIETNTSEPVIAISQAQKSADNSSPTLPESNNKNSNNDENNK</sequence>
<dbReference type="RefSeq" id="XP_018334099.1">
    <property type="nucleotide sequence ID" value="XM_018478597.1"/>
</dbReference>
<dbReference type="Proteomes" id="UP000192223">
    <property type="component" value="Unplaced"/>
</dbReference>
<comment type="subcellular location">
    <subcellularLocation>
        <location evidence="12">Peroxisome membrane</location>
    </subcellularLocation>
</comment>
<dbReference type="SUPFAM" id="SSF50044">
    <property type="entry name" value="SH3-domain"/>
    <property type="match status" value="1"/>
</dbReference>
<evidence type="ECO:0000256" key="9">
    <source>
        <dbReference type="ARBA" id="ARBA00023140"/>
    </source>
</evidence>
<feature type="region of interest" description="Disordered" evidence="14">
    <location>
        <begin position="360"/>
        <end position="395"/>
    </location>
</feature>
<dbReference type="PROSITE" id="PS50002">
    <property type="entry name" value="SH3"/>
    <property type="match status" value="1"/>
</dbReference>
<evidence type="ECO:0000256" key="5">
    <source>
        <dbReference type="ARBA" id="ARBA00022927"/>
    </source>
</evidence>
<gene>
    <name evidence="17 18" type="primary">LOC108743138</name>
</gene>
<name>A0A1W4XNY1_AGRPL</name>
<dbReference type="InterPro" id="IPR036028">
    <property type="entry name" value="SH3-like_dom_sf"/>
</dbReference>
<feature type="compositionally biased region" description="Polar residues" evidence="14">
    <location>
        <begin position="360"/>
        <end position="381"/>
    </location>
</feature>
<keyword evidence="16" id="KW-1185">Reference proteome</keyword>
<evidence type="ECO:0000256" key="6">
    <source>
        <dbReference type="ARBA" id="ARBA00022989"/>
    </source>
</evidence>
<dbReference type="AlphaFoldDB" id="A0A1W4XNY1"/>
<dbReference type="GeneID" id="108743138"/>
<keyword evidence="8" id="KW-0472">Membrane</keyword>
<keyword evidence="4" id="KW-0812">Transmembrane</keyword>
<evidence type="ECO:0000256" key="8">
    <source>
        <dbReference type="ARBA" id="ARBA00023136"/>
    </source>
</evidence>
<dbReference type="Pfam" id="PF04088">
    <property type="entry name" value="Peroxin-13_N"/>
    <property type="match status" value="1"/>
</dbReference>
<keyword evidence="2 13" id="KW-0728">SH3 domain</keyword>
<evidence type="ECO:0000313" key="18">
    <source>
        <dbReference type="RefSeq" id="XP_018334100.1"/>
    </source>
</evidence>
<dbReference type="PANTHER" id="PTHR19332">
    <property type="entry name" value="PEROXISOMAL MEMBRANE PROTEIN PEX13"/>
    <property type="match status" value="1"/>
</dbReference>
<evidence type="ECO:0000259" key="15">
    <source>
        <dbReference type="PROSITE" id="PS50002"/>
    </source>
</evidence>
<dbReference type="Pfam" id="PF07653">
    <property type="entry name" value="SH3_2"/>
    <property type="match status" value="1"/>
</dbReference>
<dbReference type="Gene3D" id="2.30.30.40">
    <property type="entry name" value="SH3 Domains"/>
    <property type="match status" value="1"/>
</dbReference>
<dbReference type="PANTHER" id="PTHR19332:SF1">
    <property type="entry name" value="PEROXISOMAL MEMBRANE PROTEIN PEX13"/>
    <property type="match status" value="1"/>
</dbReference>
<comment type="similarity">
    <text evidence="1">Belongs to the peroxin-13 family.</text>
</comment>
<dbReference type="GO" id="GO:0005778">
    <property type="term" value="C:peroxisomal membrane"/>
    <property type="evidence" value="ECO:0007669"/>
    <property type="project" value="UniProtKB-SubCell"/>
</dbReference>
<evidence type="ECO:0000256" key="12">
    <source>
        <dbReference type="ARBA" id="ARBA00046271"/>
    </source>
</evidence>
<dbReference type="KEGG" id="apln:108743138"/>
<evidence type="ECO:0000313" key="17">
    <source>
        <dbReference type="RefSeq" id="XP_018334099.1"/>
    </source>
</evidence>
<evidence type="ECO:0000256" key="14">
    <source>
        <dbReference type="SAM" id="MobiDB-lite"/>
    </source>
</evidence>
<keyword evidence="7" id="KW-0811">Translocation</keyword>
<evidence type="ECO:0000313" key="16">
    <source>
        <dbReference type="Proteomes" id="UP000192223"/>
    </source>
</evidence>
<keyword evidence="5" id="KW-0653">Protein transport</keyword>
<evidence type="ECO:0000256" key="10">
    <source>
        <dbReference type="ARBA" id="ARBA00029693"/>
    </source>
</evidence>
<accession>A0A1W4XNY1</accession>
<dbReference type="GO" id="GO:1990429">
    <property type="term" value="C:peroxisomal importomer complex"/>
    <property type="evidence" value="ECO:0007669"/>
    <property type="project" value="TreeGrafter"/>
</dbReference>
<evidence type="ECO:0000256" key="13">
    <source>
        <dbReference type="PROSITE-ProRule" id="PRU00192"/>
    </source>
</evidence>
<feature type="compositionally biased region" description="Low complexity" evidence="14">
    <location>
        <begin position="382"/>
        <end position="395"/>
    </location>
</feature>
<evidence type="ECO:0000256" key="2">
    <source>
        <dbReference type="ARBA" id="ARBA00022443"/>
    </source>
</evidence>
<evidence type="ECO:0000256" key="4">
    <source>
        <dbReference type="ARBA" id="ARBA00022692"/>
    </source>
</evidence>
<feature type="region of interest" description="Disordered" evidence="14">
    <location>
        <begin position="17"/>
        <end position="39"/>
    </location>
</feature>
<protein>
    <recommendedName>
        <fullName evidence="11">Peroxisomal membrane protein PEX13</fullName>
    </recommendedName>
    <alternativeName>
        <fullName evidence="10">Peroxin-13</fullName>
    </alternativeName>
</protein>
<dbReference type="SMART" id="SM00326">
    <property type="entry name" value="SH3"/>
    <property type="match status" value="1"/>
</dbReference>
<evidence type="ECO:0000256" key="7">
    <source>
        <dbReference type="ARBA" id="ARBA00023010"/>
    </source>
</evidence>
<dbReference type="GO" id="GO:0016560">
    <property type="term" value="P:protein import into peroxisome matrix, docking"/>
    <property type="evidence" value="ECO:0007669"/>
    <property type="project" value="InterPro"/>
</dbReference>
<organism evidence="16 18">
    <name type="scientific">Agrilus planipennis</name>
    <name type="common">Emerald ash borer</name>
    <name type="synonym">Agrilus marcopoli</name>
    <dbReference type="NCBI Taxonomy" id="224129"/>
    <lineage>
        <taxon>Eukaryota</taxon>
        <taxon>Metazoa</taxon>
        <taxon>Ecdysozoa</taxon>
        <taxon>Arthropoda</taxon>
        <taxon>Hexapoda</taxon>
        <taxon>Insecta</taxon>
        <taxon>Pterygota</taxon>
        <taxon>Neoptera</taxon>
        <taxon>Endopterygota</taxon>
        <taxon>Coleoptera</taxon>
        <taxon>Polyphaga</taxon>
        <taxon>Elateriformia</taxon>
        <taxon>Buprestoidea</taxon>
        <taxon>Buprestidae</taxon>
        <taxon>Agrilinae</taxon>
        <taxon>Agrilus</taxon>
    </lineage>
</organism>
<dbReference type="OrthoDB" id="10037838at2759"/>
<feature type="domain" description="SH3" evidence="15">
    <location>
        <begin position="256"/>
        <end position="323"/>
    </location>
</feature>
<evidence type="ECO:0000256" key="11">
    <source>
        <dbReference type="ARBA" id="ARBA00034535"/>
    </source>
</evidence>
<dbReference type="InterPro" id="IPR035463">
    <property type="entry name" value="Pex13"/>
</dbReference>
<reference evidence="17 18" key="1">
    <citation type="submission" date="2025-04" db="UniProtKB">
        <authorList>
            <consortium name="RefSeq"/>
        </authorList>
    </citation>
    <scope>IDENTIFICATION</scope>
    <source>
        <tissue evidence="17 18">Entire body</tissue>
    </source>
</reference>
<dbReference type="InterPro" id="IPR001452">
    <property type="entry name" value="SH3_domain"/>
</dbReference>